<evidence type="ECO:0000256" key="6">
    <source>
        <dbReference type="ARBA" id="ARBA00023187"/>
    </source>
</evidence>
<dbReference type="Pfam" id="PF13297">
    <property type="entry name" value="SDE2_2C"/>
    <property type="match status" value="1"/>
</dbReference>
<keyword evidence="7" id="KW-0539">Nucleus</keyword>
<feature type="domain" description="SDE2-like" evidence="12">
    <location>
        <begin position="71"/>
        <end position="167"/>
    </location>
</feature>
<evidence type="ECO:0008006" key="15">
    <source>
        <dbReference type="Google" id="ProtNLM"/>
    </source>
</evidence>
<comment type="subcellular location">
    <subcellularLocation>
        <location evidence="2">Cytoplasm</location>
    </subcellularLocation>
    <subcellularLocation>
        <location evidence="1">Nucleus</location>
    </subcellularLocation>
</comment>
<comment type="similarity">
    <text evidence="3">Belongs to the SDE2 family.</text>
</comment>
<evidence type="ECO:0000256" key="2">
    <source>
        <dbReference type="ARBA" id="ARBA00004496"/>
    </source>
</evidence>
<organism evidence="13 14">
    <name type="scientific">Patiria miniata</name>
    <name type="common">Bat star</name>
    <name type="synonym">Asterina miniata</name>
    <dbReference type="NCBI Taxonomy" id="46514"/>
    <lineage>
        <taxon>Eukaryota</taxon>
        <taxon>Metazoa</taxon>
        <taxon>Echinodermata</taxon>
        <taxon>Eleutherozoa</taxon>
        <taxon>Asterozoa</taxon>
        <taxon>Asteroidea</taxon>
        <taxon>Valvatacea</taxon>
        <taxon>Valvatida</taxon>
        <taxon>Asterinidae</taxon>
        <taxon>Patiria</taxon>
    </lineage>
</organism>
<dbReference type="EnsemblMetazoa" id="XM_038223436.1">
    <property type="protein sequence ID" value="XP_038079364.1"/>
    <property type="gene ID" value="LOC119746473"/>
</dbReference>
<dbReference type="PANTHER" id="PTHR12786">
    <property type="entry name" value="SPLICING FACTOR SF3A-RELATED"/>
    <property type="match status" value="1"/>
</dbReference>
<evidence type="ECO:0000256" key="10">
    <source>
        <dbReference type="SAM" id="MobiDB-lite"/>
    </source>
</evidence>
<dbReference type="OrthoDB" id="547031at2759"/>
<keyword evidence="14" id="KW-1185">Reference proteome</keyword>
<keyword evidence="6" id="KW-0508">mRNA splicing</keyword>
<evidence type="ECO:0000256" key="9">
    <source>
        <dbReference type="SAM" id="Coils"/>
    </source>
</evidence>
<feature type="region of interest" description="Disordered" evidence="10">
    <location>
        <begin position="175"/>
        <end position="323"/>
    </location>
</feature>
<dbReference type="GO" id="GO:0005737">
    <property type="term" value="C:cytoplasm"/>
    <property type="evidence" value="ECO:0007669"/>
    <property type="project" value="UniProtKB-SubCell"/>
</dbReference>
<feature type="domain" description="SDE2/SF3A3 SAP" evidence="11">
    <location>
        <begin position="324"/>
        <end position="391"/>
    </location>
</feature>
<evidence type="ECO:0000256" key="5">
    <source>
        <dbReference type="ARBA" id="ARBA00022664"/>
    </source>
</evidence>
<dbReference type="OMA" id="CFWTGLE"/>
<dbReference type="Proteomes" id="UP000887568">
    <property type="component" value="Unplaced"/>
</dbReference>
<evidence type="ECO:0000313" key="13">
    <source>
        <dbReference type="EnsemblMetazoa" id="XP_038079364.1"/>
    </source>
</evidence>
<protein>
    <recommendedName>
        <fullName evidence="15">Replication stress response regulator SDE2</fullName>
    </recommendedName>
</protein>
<evidence type="ECO:0000256" key="3">
    <source>
        <dbReference type="ARBA" id="ARBA00008726"/>
    </source>
</evidence>
<dbReference type="InterPro" id="IPR025086">
    <property type="entry name" value="SDE2/SF3A3_SAP"/>
</dbReference>
<evidence type="ECO:0000256" key="1">
    <source>
        <dbReference type="ARBA" id="ARBA00004123"/>
    </source>
</evidence>
<dbReference type="GeneID" id="119746473"/>
<feature type="compositionally biased region" description="Low complexity" evidence="10">
    <location>
        <begin position="175"/>
        <end position="187"/>
    </location>
</feature>
<dbReference type="GO" id="GO:0005634">
    <property type="term" value="C:nucleus"/>
    <property type="evidence" value="ECO:0007669"/>
    <property type="project" value="UniProtKB-SubCell"/>
</dbReference>
<dbReference type="GO" id="GO:0006397">
    <property type="term" value="P:mRNA processing"/>
    <property type="evidence" value="ECO:0007669"/>
    <property type="project" value="UniProtKB-KW"/>
</dbReference>
<dbReference type="GO" id="GO:0008380">
    <property type="term" value="P:RNA splicing"/>
    <property type="evidence" value="ECO:0007669"/>
    <property type="project" value="UniProtKB-KW"/>
</dbReference>
<evidence type="ECO:0000256" key="8">
    <source>
        <dbReference type="ARBA" id="ARBA00023306"/>
    </source>
</evidence>
<dbReference type="PANTHER" id="PTHR12786:SF1">
    <property type="entry name" value="SPLICING REGULATOR SDE2"/>
    <property type="match status" value="1"/>
</dbReference>
<dbReference type="AlphaFoldDB" id="A0A914BT48"/>
<feature type="compositionally biased region" description="Acidic residues" evidence="10">
    <location>
        <begin position="212"/>
        <end position="225"/>
    </location>
</feature>
<accession>A0A914BT48</accession>
<keyword evidence="8" id="KW-0131">Cell cycle</keyword>
<reference evidence="13" key="1">
    <citation type="submission" date="2022-11" db="UniProtKB">
        <authorList>
            <consortium name="EnsemblMetazoa"/>
        </authorList>
    </citation>
    <scope>IDENTIFICATION</scope>
</reference>
<evidence type="ECO:0000259" key="11">
    <source>
        <dbReference type="Pfam" id="PF13297"/>
    </source>
</evidence>
<keyword evidence="5" id="KW-0507">mRNA processing</keyword>
<keyword evidence="9" id="KW-0175">Coiled coil</keyword>
<evidence type="ECO:0000256" key="7">
    <source>
        <dbReference type="ARBA" id="ARBA00023242"/>
    </source>
</evidence>
<proteinExistence type="inferred from homology"/>
<name>A0A914BT48_PATMI</name>
<evidence type="ECO:0000259" key="12">
    <source>
        <dbReference type="Pfam" id="PF22782"/>
    </source>
</evidence>
<evidence type="ECO:0000256" key="4">
    <source>
        <dbReference type="ARBA" id="ARBA00022490"/>
    </source>
</evidence>
<dbReference type="InterPro" id="IPR051421">
    <property type="entry name" value="RNA_Proc_DNA_Dmg_Regulator"/>
</dbReference>
<dbReference type="CTD" id="163859"/>
<dbReference type="Pfam" id="PF22782">
    <property type="entry name" value="SDE2"/>
    <property type="match status" value="1"/>
</dbReference>
<feature type="compositionally biased region" description="Basic and acidic residues" evidence="10">
    <location>
        <begin position="267"/>
        <end position="295"/>
    </location>
</feature>
<dbReference type="InterPro" id="IPR053822">
    <property type="entry name" value="SDE2-like_dom"/>
</dbReference>
<evidence type="ECO:0000313" key="14">
    <source>
        <dbReference type="Proteomes" id="UP000887568"/>
    </source>
</evidence>
<keyword evidence="4" id="KW-0963">Cytoplasm</keyword>
<feature type="compositionally biased region" description="Low complexity" evidence="10">
    <location>
        <begin position="231"/>
        <end position="247"/>
    </location>
</feature>
<dbReference type="RefSeq" id="XP_038079364.1">
    <property type="nucleotide sequence ID" value="XM_038223436.1"/>
</dbReference>
<feature type="coiled-coil region" evidence="9">
    <location>
        <begin position="113"/>
        <end position="141"/>
    </location>
</feature>
<sequence>MSVFVRMFSGRTLCLQEDICGNNGEKLTQRISELEGIPATFLSIYHHGRKVNQTDVIEPRECYQALLCLKGGKGGFGSMLRMLGAQIDKTTNHDACRDLSGRRMRDVNNEKKLSEWITKKAEKEREREEKRRQKLERLRHEPKHFFVDPNYDKQKQEVIENLDDAITQGIQAAASVSSGASSSGIQSVKRKAEASDMSSKKRSKTLWMGVEEGSDSDDSEDEEEVNTPTASSDSSTSSDSSNSGSSTPIVSRDSPSSSTADREDSEPETKLTVTDKEGSGDSKEGLEEIKTENGKSEGGNSLLNVLPAPTHSENGNTGDGIKADVDQKEEPFNLDSYSSVAELESLGLDTLKSALMERGMKCGGTLQQRAERLYSVKGISLDQIDPSLLAKQNKGKKAKGK</sequence>